<feature type="domain" description="NADPH-dependent FMN reductase-like" evidence="2">
    <location>
        <begin position="1"/>
        <end position="135"/>
    </location>
</feature>
<feature type="compositionally biased region" description="Basic residues" evidence="1">
    <location>
        <begin position="214"/>
        <end position="224"/>
    </location>
</feature>
<evidence type="ECO:0000313" key="4">
    <source>
        <dbReference type="Proteomes" id="UP000562352"/>
    </source>
</evidence>
<evidence type="ECO:0000256" key="1">
    <source>
        <dbReference type="SAM" id="MobiDB-lite"/>
    </source>
</evidence>
<accession>A0A841DAA1</accession>
<dbReference type="InterPro" id="IPR005025">
    <property type="entry name" value="FMN_Rdtase-like_dom"/>
</dbReference>
<reference evidence="3 4" key="1">
    <citation type="submission" date="2020-08" db="EMBL/GenBank/DDBJ databases">
        <title>Genomic Encyclopedia of Type Strains, Phase III (KMG-III): the genomes of soil and plant-associated and newly described type strains.</title>
        <authorList>
            <person name="Whitman W."/>
        </authorList>
    </citation>
    <scope>NUCLEOTIDE SEQUENCE [LARGE SCALE GENOMIC DNA]</scope>
    <source>
        <strain evidence="3 4">CECT 3303</strain>
    </source>
</reference>
<dbReference type="Proteomes" id="UP000562352">
    <property type="component" value="Unassembled WGS sequence"/>
</dbReference>
<sequence>MRIVGIAGAFRPGAHVRRLLDAVARQLPESAEFEVWDGLEPIPPVGGGRLPAEVDGLCRVLSAADGLLIAAPEHSVLPVQLRHALSWASSPMAGGVLVGKPVAVVTACVRPHEAMWTQVELHWLLGAGGAVVHRADLPVFPAARQFNAIGRLADPVARERAGAALAAVCADVREALKARTACRLSGLTPLAGPAPIPVDELGSGSGSGAEPGTRARRVPARSRRSAGAELSPQPG</sequence>
<organism evidence="3 4">
    <name type="scientific">Planomonospora venezuelensis</name>
    <dbReference type="NCBI Taxonomy" id="1999"/>
    <lineage>
        <taxon>Bacteria</taxon>
        <taxon>Bacillati</taxon>
        <taxon>Actinomycetota</taxon>
        <taxon>Actinomycetes</taxon>
        <taxon>Streptosporangiales</taxon>
        <taxon>Streptosporangiaceae</taxon>
        <taxon>Planomonospora</taxon>
    </lineage>
</organism>
<gene>
    <name evidence="3" type="ORF">FHS22_006413</name>
</gene>
<keyword evidence="4" id="KW-1185">Reference proteome</keyword>
<dbReference type="AlphaFoldDB" id="A0A841DAA1"/>
<dbReference type="RefSeq" id="WP_184947836.1">
    <property type="nucleotide sequence ID" value="NZ_BAAAWZ010000001.1"/>
</dbReference>
<evidence type="ECO:0000259" key="2">
    <source>
        <dbReference type="Pfam" id="PF03358"/>
    </source>
</evidence>
<dbReference type="GO" id="GO:0016491">
    <property type="term" value="F:oxidoreductase activity"/>
    <property type="evidence" value="ECO:0007669"/>
    <property type="project" value="InterPro"/>
</dbReference>
<dbReference type="Pfam" id="PF03358">
    <property type="entry name" value="FMN_red"/>
    <property type="match status" value="1"/>
</dbReference>
<dbReference type="EMBL" id="JACHJJ010000029">
    <property type="protein sequence ID" value="MBB5967111.1"/>
    <property type="molecule type" value="Genomic_DNA"/>
</dbReference>
<dbReference type="InterPro" id="IPR029039">
    <property type="entry name" value="Flavoprotein-like_sf"/>
</dbReference>
<feature type="region of interest" description="Disordered" evidence="1">
    <location>
        <begin position="194"/>
        <end position="235"/>
    </location>
</feature>
<dbReference type="SUPFAM" id="SSF52218">
    <property type="entry name" value="Flavoproteins"/>
    <property type="match status" value="1"/>
</dbReference>
<proteinExistence type="predicted"/>
<name>A0A841DAA1_PLAVE</name>
<dbReference type="Gene3D" id="3.40.50.360">
    <property type="match status" value="1"/>
</dbReference>
<evidence type="ECO:0000313" key="3">
    <source>
        <dbReference type="EMBL" id="MBB5967111.1"/>
    </source>
</evidence>
<comment type="caution">
    <text evidence="3">The sequence shown here is derived from an EMBL/GenBank/DDBJ whole genome shotgun (WGS) entry which is preliminary data.</text>
</comment>
<protein>
    <submittedName>
        <fullName evidence="3">Chromate reductase</fullName>
    </submittedName>
</protein>